<dbReference type="EMBL" id="BJZP01000019">
    <property type="protein sequence ID" value="GEO86399.1"/>
    <property type="molecule type" value="Genomic_DNA"/>
</dbReference>
<dbReference type="AlphaFoldDB" id="A0A512HLT0"/>
<dbReference type="Proteomes" id="UP000321717">
    <property type="component" value="Unassembled WGS sequence"/>
</dbReference>
<keyword evidence="2" id="KW-1185">Reference proteome</keyword>
<gene>
    <name evidence="1" type="ORF">RNA01_33310</name>
</gene>
<reference evidence="1 2" key="1">
    <citation type="submission" date="2019-07" db="EMBL/GenBank/DDBJ databases">
        <title>Whole genome shotgun sequence of Rhizobium naphthalenivorans NBRC 107585.</title>
        <authorList>
            <person name="Hosoyama A."/>
            <person name="Uohara A."/>
            <person name="Ohji S."/>
            <person name="Ichikawa N."/>
        </authorList>
    </citation>
    <scope>NUCLEOTIDE SEQUENCE [LARGE SCALE GENOMIC DNA]</scope>
    <source>
        <strain evidence="1 2">NBRC 107585</strain>
    </source>
</reference>
<organism evidence="1 2">
    <name type="scientific">Ciceribacter naphthalenivorans</name>
    <dbReference type="NCBI Taxonomy" id="1118451"/>
    <lineage>
        <taxon>Bacteria</taxon>
        <taxon>Pseudomonadati</taxon>
        <taxon>Pseudomonadota</taxon>
        <taxon>Alphaproteobacteria</taxon>
        <taxon>Hyphomicrobiales</taxon>
        <taxon>Rhizobiaceae</taxon>
        <taxon>Ciceribacter</taxon>
    </lineage>
</organism>
<comment type="caution">
    <text evidence="1">The sequence shown here is derived from an EMBL/GenBank/DDBJ whole genome shotgun (WGS) entry which is preliminary data.</text>
</comment>
<accession>A0A512HLT0</accession>
<evidence type="ECO:0000313" key="2">
    <source>
        <dbReference type="Proteomes" id="UP000321717"/>
    </source>
</evidence>
<protein>
    <submittedName>
        <fullName evidence="1">Uncharacterized protein</fullName>
    </submittedName>
</protein>
<sequence length="57" mass="6230">MANGSIAVTSQNFGIGRNRWEQTPTLTCGEGRFIAAGYTYSFYDTPDPRPEAVVTTI</sequence>
<dbReference type="RefSeq" id="WP_170253492.1">
    <property type="nucleotide sequence ID" value="NZ_BJZP01000019.1"/>
</dbReference>
<proteinExistence type="predicted"/>
<evidence type="ECO:0000313" key="1">
    <source>
        <dbReference type="EMBL" id="GEO86399.1"/>
    </source>
</evidence>
<name>A0A512HLT0_9HYPH</name>